<protein>
    <submittedName>
        <fullName evidence="1">Uncharacterized protein</fullName>
    </submittedName>
</protein>
<organism evidence="1 2">
    <name type="scientific">Cirrhinus mrigala</name>
    <name type="common">Mrigala</name>
    <dbReference type="NCBI Taxonomy" id="683832"/>
    <lineage>
        <taxon>Eukaryota</taxon>
        <taxon>Metazoa</taxon>
        <taxon>Chordata</taxon>
        <taxon>Craniata</taxon>
        <taxon>Vertebrata</taxon>
        <taxon>Euteleostomi</taxon>
        <taxon>Actinopterygii</taxon>
        <taxon>Neopterygii</taxon>
        <taxon>Teleostei</taxon>
        <taxon>Ostariophysi</taxon>
        <taxon>Cypriniformes</taxon>
        <taxon>Cyprinidae</taxon>
        <taxon>Labeoninae</taxon>
        <taxon>Labeonini</taxon>
        <taxon>Cirrhinus</taxon>
    </lineage>
</organism>
<proteinExistence type="predicted"/>
<evidence type="ECO:0000313" key="1">
    <source>
        <dbReference type="EMBL" id="KAL0173287.1"/>
    </source>
</evidence>
<evidence type="ECO:0000313" key="2">
    <source>
        <dbReference type="Proteomes" id="UP001529510"/>
    </source>
</evidence>
<comment type="caution">
    <text evidence="1">The sequence shown here is derived from an EMBL/GenBank/DDBJ whole genome shotgun (WGS) entry which is preliminary data.</text>
</comment>
<name>A0ABD0PHC1_CIRMR</name>
<feature type="non-terminal residue" evidence="1">
    <location>
        <position position="80"/>
    </location>
</feature>
<dbReference type="EMBL" id="JAMKFB020000016">
    <property type="protein sequence ID" value="KAL0173287.1"/>
    <property type="molecule type" value="Genomic_DNA"/>
</dbReference>
<gene>
    <name evidence="1" type="ORF">M9458_033598</name>
</gene>
<dbReference type="AlphaFoldDB" id="A0ABD0PHC1"/>
<accession>A0ABD0PHC1</accession>
<keyword evidence="2" id="KW-1185">Reference proteome</keyword>
<sequence>IPSGFTLINQLYTFPGNASGCHHAEWRKKHPTDATITTYKNHKCTTEKGFEEEFRCENNHLLLKSANYNDQGSYEFICDG</sequence>
<reference evidence="1 2" key="1">
    <citation type="submission" date="2024-05" db="EMBL/GenBank/DDBJ databases">
        <title>Genome sequencing and assembly of Indian major carp, Cirrhinus mrigala (Hamilton, 1822).</title>
        <authorList>
            <person name="Mohindra V."/>
            <person name="Chowdhury L.M."/>
            <person name="Lal K."/>
            <person name="Jena J.K."/>
        </authorList>
    </citation>
    <scope>NUCLEOTIDE SEQUENCE [LARGE SCALE GENOMIC DNA]</scope>
    <source>
        <strain evidence="1">CM1030</strain>
        <tissue evidence="1">Blood</tissue>
    </source>
</reference>
<feature type="non-terminal residue" evidence="1">
    <location>
        <position position="1"/>
    </location>
</feature>
<dbReference type="Proteomes" id="UP001529510">
    <property type="component" value="Unassembled WGS sequence"/>
</dbReference>